<proteinExistence type="predicted"/>
<evidence type="ECO:0000313" key="2">
    <source>
        <dbReference type="EMBL" id="GEB48910.1"/>
    </source>
</evidence>
<organism evidence="2 3">
    <name type="scientific">Streptomyces cacaoi</name>
    <dbReference type="NCBI Taxonomy" id="1898"/>
    <lineage>
        <taxon>Bacteria</taxon>
        <taxon>Bacillati</taxon>
        <taxon>Actinomycetota</taxon>
        <taxon>Actinomycetes</taxon>
        <taxon>Kitasatosporales</taxon>
        <taxon>Streptomycetaceae</taxon>
        <taxon>Streptomyces</taxon>
    </lineage>
</organism>
<dbReference type="AlphaFoldDB" id="A0A4Y3QY95"/>
<reference evidence="2 3" key="1">
    <citation type="submission" date="2019-06" db="EMBL/GenBank/DDBJ databases">
        <title>Whole genome shotgun sequence of Streptomyces cacaoi subsp. cacaoi NBRC 12748.</title>
        <authorList>
            <person name="Hosoyama A."/>
            <person name="Uohara A."/>
            <person name="Ohji S."/>
            <person name="Ichikawa N."/>
        </authorList>
    </citation>
    <scope>NUCLEOTIDE SEQUENCE [LARGE SCALE GENOMIC DNA]</scope>
    <source>
        <strain evidence="2 3">NBRC 12748</strain>
    </source>
</reference>
<dbReference type="OrthoDB" id="9134299at2"/>
<evidence type="ECO:0000259" key="1">
    <source>
        <dbReference type="Pfam" id="PF03364"/>
    </source>
</evidence>
<dbReference type="Pfam" id="PF03364">
    <property type="entry name" value="Polyketide_cyc"/>
    <property type="match status" value="1"/>
</dbReference>
<dbReference type="EMBL" id="BJMM01000004">
    <property type="protein sequence ID" value="GEB48910.1"/>
    <property type="molecule type" value="Genomic_DNA"/>
</dbReference>
<sequence length="181" mass="20150">MRHARLLARFPGGDPSEAFEKIIDFEKYPELVDPVRTIEIERTSADDFDSRWSVIFRKGILNWSEKDHINRDALTLTFEQDEGDFDILTGAYRVVPTAEGCDIYMESTFDFGVSSIESIVEPIAARVLKENFELILLGLLGDTVHFPPDEQPDESVAPDYAVLDHATADTVAAAEQGAVAS</sequence>
<dbReference type="Proteomes" id="UP000319210">
    <property type="component" value="Unassembled WGS sequence"/>
</dbReference>
<dbReference type="InterPro" id="IPR005031">
    <property type="entry name" value="COQ10_START"/>
</dbReference>
<keyword evidence="3" id="KW-1185">Reference proteome</keyword>
<dbReference type="InterPro" id="IPR023393">
    <property type="entry name" value="START-like_dom_sf"/>
</dbReference>
<accession>A0A4Y3QY95</accession>
<dbReference type="Gene3D" id="3.30.530.20">
    <property type="match status" value="1"/>
</dbReference>
<dbReference type="SUPFAM" id="SSF55961">
    <property type="entry name" value="Bet v1-like"/>
    <property type="match status" value="1"/>
</dbReference>
<name>A0A4Y3QY95_STRCI</name>
<dbReference type="RefSeq" id="WP_051846238.1">
    <property type="nucleotide sequence ID" value="NZ_BJMM01000004.1"/>
</dbReference>
<gene>
    <name evidence="2" type="ORF">SCA03_14610</name>
</gene>
<comment type="caution">
    <text evidence="2">The sequence shown here is derived from an EMBL/GenBank/DDBJ whole genome shotgun (WGS) entry which is preliminary data.</text>
</comment>
<evidence type="ECO:0000313" key="3">
    <source>
        <dbReference type="Proteomes" id="UP000319210"/>
    </source>
</evidence>
<feature type="domain" description="Coenzyme Q-binding protein COQ10 START" evidence="1">
    <location>
        <begin position="15"/>
        <end position="131"/>
    </location>
</feature>
<protein>
    <recommendedName>
        <fullName evidence="1">Coenzyme Q-binding protein COQ10 START domain-containing protein</fullName>
    </recommendedName>
</protein>